<dbReference type="EMBL" id="SGIT01000003">
    <property type="protein sequence ID" value="RZF58918.1"/>
    <property type="molecule type" value="Genomic_DNA"/>
</dbReference>
<comment type="caution">
    <text evidence="3">The sequence shown here is derived from an EMBL/GenBank/DDBJ whole genome shotgun (WGS) entry which is preliminary data.</text>
</comment>
<keyword evidence="1" id="KW-0732">Signal</keyword>
<dbReference type="Gene3D" id="3.90.1720.10">
    <property type="entry name" value="endopeptidase domain like (from Nostoc punctiforme)"/>
    <property type="match status" value="1"/>
</dbReference>
<organism evidence="3 4">
    <name type="scientific">Sphingobacterium corticibacterium</name>
    <dbReference type="NCBI Taxonomy" id="2484746"/>
    <lineage>
        <taxon>Bacteria</taxon>
        <taxon>Pseudomonadati</taxon>
        <taxon>Bacteroidota</taxon>
        <taxon>Sphingobacteriia</taxon>
        <taxon>Sphingobacteriales</taxon>
        <taxon>Sphingobacteriaceae</taxon>
        <taxon>Sphingobacterium</taxon>
    </lineage>
</organism>
<evidence type="ECO:0000313" key="3">
    <source>
        <dbReference type="EMBL" id="RZF58918.1"/>
    </source>
</evidence>
<dbReference type="Pfam" id="PF05257">
    <property type="entry name" value="CHAP"/>
    <property type="match status" value="1"/>
</dbReference>
<evidence type="ECO:0000256" key="1">
    <source>
        <dbReference type="SAM" id="SignalP"/>
    </source>
</evidence>
<dbReference type="RefSeq" id="WP_130142754.1">
    <property type="nucleotide sequence ID" value="NZ_SGIT01000003.1"/>
</dbReference>
<dbReference type="OrthoDB" id="9813532at2"/>
<dbReference type="Proteomes" id="UP000292855">
    <property type="component" value="Unassembled WGS sequence"/>
</dbReference>
<evidence type="ECO:0000259" key="2">
    <source>
        <dbReference type="Pfam" id="PF05257"/>
    </source>
</evidence>
<dbReference type="AlphaFoldDB" id="A0A4V2DBR6"/>
<feature type="signal peptide" evidence="1">
    <location>
        <begin position="1"/>
        <end position="22"/>
    </location>
</feature>
<evidence type="ECO:0000313" key="4">
    <source>
        <dbReference type="Proteomes" id="UP000292855"/>
    </source>
</evidence>
<name>A0A4V2DBR6_9SPHI</name>
<reference evidence="3 4" key="1">
    <citation type="submission" date="2019-02" db="EMBL/GenBank/DDBJ databases">
        <authorList>
            <person name="Li Y."/>
        </authorList>
    </citation>
    <scope>NUCLEOTIDE SEQUENCE [LARGE SCALE GENOMIC DNA]</scope>
    <source>
        <strain evidence="3 4">30C10-4-7</strain>
    </source>
</reference>
<feature type="chain" id="PRO_5020555357" evidence="1">
    <location>
        <begin position="23"/>
        <end position="195"/>
    </location>
</feature>
<feature type="domain" description="Peptidase C51" evidence="2">
    <location>
        <begin position="79"/>
        <end position="166"/>
    </location>
</feature>
<gene>
    <name evidence="3" type="ORF">EWE74_16495</name>
</gene>
<protein>
    <submittedName>
        <fullName evidence="3">Peptidoglycan-binding protein</fullName>
    </submittedName>
</protein>
<proteinExistence type="predicted"/>
<accession>A0A4V2DBR6</accession>
<dbReference type="InterPro" id="IPR007921">
    <property type="entry name" value="CHAP_dom"/>
</dbReference>
<sequence>MATMYPLFLGILFIAVCSHLDAVDRTVNPPASLHQEVVSRLRRSRIIEIAAAEIGVREATGNNDGGRVEAYLAYTGLRKGHAWCAAFVSWCYGRAGFAEPRNPWSPALFPNARTYCRGGACDDLKISAKVKPADIFGIYSHSAKRINHVGLVWRMERNYILTIEGNAENRVLSKRRHLSTVQALSNWITDGNKNH</sequence>
<keyword evidence="4" id="KW-1185">Reference proteome</keyword>